<sequence length="201" mass="23257">MVLKTEYSRSHRYRTQIIVNSACTISRFRLIFSTQCPPCPRKCTTPPQIDTAYTKFRRYINKHHDILNRRAFCEDILNHMDEDEDFIITFTLETKHFDNNGDATISLKRNIAHNNDHGKFMIFIYEMLCEFGSVSIINEIGDGNLFKKTERQQWSAGSMEEAVDSVISGKMGYKKHQNSLTCHNNFGTLCEKEKGKSNGDN</sequence>
<name>A0ABQ8U275_PERAM</name>
<accession>A0ABQ8U275</accession>
<keyword evidence="2" id="KW-1185">Reference proteome</keyword>
<organism evidence="1 2">
    <name type="scientific">Periplaneta americana</name>
    <name type="common">American cockroach</name>
    <name type="synonym">Blatta americana</name>
    <dbReference type="NCBI Taxonomy" id="6978"/>
    <lineage>
        <taxon>Eukaryota</taxon>
        <taxon>Metazoa</taxon>
        <taxon>Ecdysozoa</taxon>
        <taxon>Arthropoda</taxon>
        <taxon>Hexapoda</taxon>
        <taxon>Insecta</taxon>
        <taxon>Pterygota</taxon>
        <taxon>Neoptera</taxon>
        <taxon>Polyneoptera</taxon>
        <taxon>Dictyoptera</taxon>
        <taxon>Blattodea</taxon>
        <taxon>Blattoidea</taxon>
        <taxon>Blattidae</taxon>
        <taxon>Blattinae</taxon>
        <taxon>Periplaneta</taxon>
    </lineage>
</organism>
<proteinExistence type="predicted"/>
<dbReference type="EMBL" id="JAJSOF020000001">
    <property type="protein sequence ID" value="KAJ4451440.1"/>
    <property type="molecule type" value="Genomic_DNA"/>
</dbReference>
<protein>
    <submittedName>
        <fullName evidence="1">Uncharacterized protein</fullName>
    </submittedName>
</protein>
<gene>
    <name evidence="1" type="ORF">ANN_02902</name>
</gene>
<comment type="caution">
    <text evidence="1">The sequence shown here is derived from an EMBL/GenBank/DDBJ whole genome shotgun (WGS) entry which is preliminary data.</text>
</comment>
<dbReference type="Proteomes" id="UP001148838">
    <property type="component" value="Unassembled WGS sequence"/>
</dbReference>
<evidence type="ECO:0000313" key="1">
    <source>
        <dbReference type="EMBL" id="KAJ4451440.1"/>
    </source>
</evidence>
<reference evidence="1 2" key="1">
    <citation type="journal article" date="2022" name="Allergy">
        <title>Genome assembly and annotation of Periplaneta americana reveal a comprehensive cockroach allergen profile.</title>
        <authorList>
            <person name="Wang L."/>
            <person name="Xiong Q."/>
            <person name="Saelim N."/>
            <person name="Wang L."/>
            <person name="Nong W."/>
            <person name="Wan A.T."/>
            <person name="Shi M."/>
            <person name="Liu X."/>
            <person name="Cao Q."/>
            <person name="Hui J.H.L."/>
            <person name="Sookrung N."/>
            <person name="Leung T.F."/>
            <person name="Tungtrongchitr A."/>
            <person name="Tsui S.K.W."/>
        </authorList>
    </citation>
    <scope>NUCLEOTIDE SEQUENCE [LARGE SCALE GENOMIC DNA]</scope>
    <source>
        <strain evidence="1">PWHHKU_190912</strain>
    </source>
</reference>
<evidence type="ECO:0000313" key="2">
    <source>
        <dbReference type="Proteomes" id="UP001148838"/>
    </source>
</evidence>